<evidence type="ECO:0000313" key="11">
    <source>
        <dbReference type="EMBL" id="RZS90861.1"/>
    </source>
</evidence>
<evidence type="ECO:0000256" key="5">
    <source>
        <dbReference type="ARBA" id="ARBA00022679"/>
    </source>
</evidence>
<comment type="cofactor">
    <cofactor evidence="1">
        <name>Mg(2+)</name>
        <dbReference type="ChEBI" id="CHEBI:18420"/>
    </cofactor>
</comment>
<reference evidence="11 12" key="1">
    <citation type="submission" date="2019-02" db="EMBL/GenBank/DDBJ databases">
        <title>Genomic Encyclopedia of Type Strains, Phase IV (KMG-IV): sequencing the most valuable type-strain genomes for metagenomic binning, comparative biology and taxonomic classification.</title>
        <authorList>
            <person name="Goeker M."/>
        </authorList>
    </citation>
    <scope>NUCLEOTIDE SEQUENCE [LARGE SCALE GENOMIC DNA]</scope>
    <source>
        <strain evidence="11 12">DSM 45622</strain>
    </source>
</reference>
<evidence type="ECO:0000256" key="2">
    <source>
        <dbReference type="ARBA" id="ARBA00011955"/>
    </source>
</evidence>
<dbReference type="SUPFAM" id="SSF143631">
    <property type="entry name" value="ApbE-like"/>
    <property type="match status" value="1"/>
</dbReference>
<evidence type="ECO:0000256" key="6">
    <source>
        <dbReference type="ARBA" id="ARBA00022723"/>
    </source>
</evidence>
<keyword evidence="6" id="KW-0479">Metal-binding</keyword>
<evidence type="ECO:0000256" key="1">
    <source>
        <dbReference type="ARBA" id="ARBA00001946"/>
    </source>
</evidence>
<evidence type="ECO:0000256" key="10">
    <source>
        <dbReference type="ARBA" id="ARBA00048540"/>
    </source>
</evidence>
<name>A0A4Q7NUJ1_9ACTN</name>
<keyword evidence="11" id="KW-0449">Lipoprotein</keyword>
<proteinExistence type="predicted"/>
<evidence type="ECO:0000256" key="7">
    <source>
        <dbReference type="ARBA" id="ARBA00022827"/>
    </source>
</evidence>
<accession>A0A4Q7NUJ1</accession>
<keyword evidence="5" id="KW-0808">Transferase</keyword>
<dbReference type="EMBL" id="SGXD01000001">
    <property type="protein sequence ID" value="RZS90861.1"/>
    <property type="molecule type" value="Genomic_DNA"/>
</dbReference>
<dbReference type="PANTHER" id="PTHR30040:SF2">
    <property type="entry name" value="FAD:PROTEIN FMN TRANSFERASE"/>
    <property type="match status" value="1"/>
</dbReference>
<dbReference type="GO" id="GO:0046872">
    <property type="term" value="F:metal ion binding"/>
    <property type="evidence" value="ECO:0007669"/>
    <property type="project" value="UniProtKB-KW"/>
</dbReference>
<dbReference type="Pfam" id="PF02424">
    <property type="entry name" value="ApbE"/>
    <property type="match status" value="2"/>
</dbReference>
<dbReference type="GO" id="GO:0016740">
    <property type="term" value="F:transferase activity"/>
    <property type="evidence" value="ECO:0007669"/>
    <property type="project" value="UniProtKB-KW"/>
</dbReference>
<keyword evidence="12" id="KW-1185">Reference proteome</keyword>
<dbReference type="EC" id="2.7.1.180" evidence="2"/>
<dbReference type="InterPro" id="IPR003374">
    <property type="entry name" value="ApbE-like_sf"/>
</dbReference>
<evidence type="ECO:0000256" key="9">
    <source>
        <dbReference type="ARBA" id="ARBA00031306"/>
    </source>
</evidence>
<comment type="caution">
    <text evidence="11">The sequence shown here is derived from an EMBL/GenBank/DDBJ whole genome shotgun (WGS) entry which is preliminary data.</text>
</comment>
<sequence>MDTLLQPRQRSWVEQVMGMPISISIRAEDPSSTRVERAVSAAYAVLRAVDERFSTWKPGSEVSRYARGEVAAPSAELAEVLALCAEAQARTGGSFDPHLPTGFDPSGLVKGWAAERAADELRALDGADWLLNAGGDVVLAAPSGQPWNVGIEDPADRRRVLRVLPRTGGALATSGAAARGAHIVDPRTGSAAAPLLRSATVCGPSLLWADVYATAAYVLGRDALGWIARLTGYSALLVDADGALFSV</sequence>
<dbReference type="AlphaFoldDB" id="A0A4Q7NUJ1"/>
<dbReference type="Gene3D" id="3.10.520.10">
    <property type="entry name" value="ApbE-like domains"/>
    <property type="match status" value="2"/>
</dbReference>
<keyword evidence="4" id="KW-0285">Flavoprotein</keyword>
<keyword evidence="7" id="KW-0274">FAD</keyword>
<organism evidence="11 12">
    <name type="scientific">Motilibacter rhizosphaerae</name>
    <dbReference type="NCBI Taxonomy" id="598652"/>
    <lineage>
        <taxon>Bacteria</taxon>
        <taxon>Bacillati</taxon>
        <taxon>Actinomycetota</taxon>
        <taxon>Actinomycetes</taxon>
        <taxon>Motilibacterales</taxon>
        <taxon>Motilibacteraceae</taxon>
        <taxon>Motilibacter</taxon>
    </lineage>
</organism>
<evidence type="ECO:0000256" key="3">
    <source>
        <dbReference type="ARBA" id="ARBA00016337"/>
    </source>
</evidence>
<evidence type="ECO:0000313" key="12">
    <source>
        <dbReference type="Proteomes" id="UP000293638"/>
    </source>
</evidence>
<dbReference type="PANTHER" id="PTHR30040">
    <property type="entry name" value="THIAMINE BIOSYNTHESIS LIPOPROTEIN APBE"/>
    <property type="match status" value="1"/>
</dbReference>
<gene>
    <name evidence="11" type="ORF">EV189_0091</name>
</gene>
<dbReference type="InterPro" id="IPR024932">
    <property type="entry name" value="ApbE"/>
</dbReference>
<comment type="catalytic activity">
    <reaction evidence="10">
        <text>L-threonyl-[protein] + FAD = FMN-L-threonyl-[protein] + AMP + H(+)</text>
        <dbReference type="Rhea" id="RHEA:36847"/>
        <dbReference type="Rhea" id="RHEA-COMP:11060"/>
        <dbReference type="Rhea" id="RHEA-COMP:11061"/>
        <dbReference type="ChEBI" id="CHEBI:15378"/>
        <dbReference type="ChEBI" id="CHEBI:30013"/>
        <dbReference type="ChEBI" id="CHEBI:57692"/>
        <dbReference type="ChEBI" id="CHEBI:74257"/>
        <dbReference type="ChEBI" id="CHEBI:456215"/>
        <dbReference type="EC" id="2.7.1.180"/>
    </reaction>
</comment>
<protein>
    <recommendedName>
        <fullName evidence="3">FAD:protein FMN transferase</fullName>
        <ecNumber evidence="2">2.7.1.180</ecNumber>
    </recommendedName>
    <alternativeName>
        <fullName evidence="9">Flavin transferase</fullName>
    </alternativeName>
</protein>
<dbReference type="Proteomes" id="UP000293638">
    <property type="component" value="Unassembled WGS sequence"/>
</dbReference>
<keyword evidence="8" id="KW-0460">Magnesium</keyword>
<evidence type="ECO:0000256" key="8">
    <source>
        <dbReference type="ARBA" id="ARBA00022842"/>
    </source>
</evidence>
<dbReference type="RefSeq" id="WP_231115939.1">
    <property type="nucleotide sequence ID" value="NZ_SGXD01000001.1"/>
</dbReference>
<evidence type="ECO:0000256" key="4">
    <source>
        <dbReference type="ARBA" id="ARBA00022630"/>
    </source>
</evidence>